<protein>
    <submittedName>
        <fullName evidence="2">Uncharacterized protein</fullName>
    </submittedName>
</protein>
<proteinExistence type="predicted"/>
<evidence type="ECO:0000313" key="1">
    <source>
        <dbReference type="Proteomes" id="UP000887579"/>
    </source>
</evidence>
<accession>A0AC34GHB7</accession>
<name>A0AC34GHB7_9BILA</name>
<dbReference type="WBParaSite" id="ES5_v2.g28990.t1">
    <property type="protein sequence ID" value="ES5_v2.g28990.t1"/>
    <property type="gene ID" value="ES5_v2.g28990"/>
</dbReference>
<sequence>VIHSKMNPTHSLSQTLLNILNTSYSPEADENTDVAGGSNTAAESSDEEYYVCLKCESLGIAEQDHCINNAQNSCSEKENGVIIKREPRACESQRSESIESNETTDTEGNIGDNVILRVNDIPPDIKLESPIESCSNIKNELLISNQSEHSKTIEVETSNNNEAGIIKEMEAEISDVIASEDIIPSATLNDTQKIEILDLTQPSTQSIGVQTEEVFSTTGETAVTNTLENIDTPASVAV</sequence>
<reference evidence="2" key="1">
    <citation type="submission" date="2022-11" db="UniProtKB">
        <authorList>
            <consortium name="WormBaseParasite"/>
        </authorList>
    </citation>
    <scope>IDENTIFICATION</scope>
</reference>
<evidence type="ECO:0000313" key="2">
    <source>
        <dbReference type="WBParaSite" id="ES5_v2.g28990.t1"/>
    </source>
</evidence>
<organism evidence="1 2">
    <name type="scientific">Panagrolaimus sp. ES5</name>
    <dbReference type="NCBI Taxonomy" id="591445"/>
    <lineage>
        <taxon>Eukaryota</taxon>
        <taxon>Metazoa</taxon>
        <taxon>Ecdysozoa</taxon>
        <taxon>Nematoda</taxon>
        <taxon>Chromadorea</taxon>
        <taxon>Rhabditida</taxon>
        <taxon>Tylenchina</taxon>
        <taxon>Panagrolaimomorpha</taxon>
        <taxon>Panagrolaimoidea</taxon>
        <taxon>Panagrolaimidae</taxon>
        <taxon>Panagrolaimus</taxon>
    </lineage>
</organism>
<dbReference type="Proteomes" id="UP000887579">
    <property type="component" value="Unplaced"/>
</dbReference>